<organism evidence="11 12">
    <name type="scientific">Silurus meridionalis</name>
    <name type="common">Southern catfish</name>
    <name type="synonym">Silurus soldatovi meridionalis</name>
    <dbReference type="NCBI Taxonomy" id="175797"/>
    <lineage>
        <taxon>Eukaryota</taxon>
        <taxon>Metazoa</taxon>
        <taxon>Chordata</taxon>
        <taxon>Craniata</taxon>
        <taxon>Vertebrata</taxon>
        <taxon>Euteleostomi</taxon>
        <taxon>Actinopterygii</taxon>
        <taxon>Neopterygii</taxon>
        <taxon>Teleostei</taxon>
        <taxon>Ostariophysi</taxon>
        <taxon>Siluriformes</taxon>
        <taxon>Siluridae</taxon>
        <taxon>Silurus</taxon>
    </lineage>
</organism>
<feature type="region of interest" description="Disordered" evidence="10">
    <location>
        <begin position="65"/>
        <end position="89"/>
    </location>
</feature>
<evidence type="ECO:0000256" key="9">
    <source>
        <dbReference type="ARBA" id="ARBA00023180"/>
    </source>
</evidence>
<feature type="region of interest" description="Disordered" evidence="10">
    <location>
        <begin position="184"/>
        <end position="209"/>
    </location>
</feature>
<dbReference type="SUPFAM" id="SSF52540">
    <property type="entry name" value="P-loop containing nucleoside triphosphate hydrolases"/>
    <property type="match status" value="1"/>
</dbReference>
<sequence length="656" mass="74102">MCKFLSVCLSRQSCVSGRSLAAQRCQESEVDLYAREGRGERERERERERETVTVGDAVARSIAETRQRRGSASAAASSGTRPASERSGTMLTRLKRALRDKHASIRGRIPPWSACVRTVLCSHLRFIWHVLMFLTVLCVALQLLSAVRQSRLNQVSGPASKELDTTPAQHLSSTYRTIVTPSLTASKADTSHDPNGESLVDEEVSKQSPTQILSQDLLPKRFPKSRFSGQRRDRKQTSGLGASIRNGACQPKSHIVFLKTHKTASSTILNILYRYGDTHNLTFALPVNMHSQLFYPHYFMPHFVEGVRSHQVTEFHIMCNHMRFRGPEVRKVMPKDTFYFSIMRNPVSMMESLFTYYKSIPAFHGFGTLEDFLLDSGRSYNGTLRNNHYARNILSFDFGFNNSAVSSAAELDERGLAIIAAIESEFHLVLISEYFDESMVLLRHALCWTLEDILSFRLNSRSEKSRKSLSAEMIEKVKQWSSLDWRLYQHFNSSFWKRIDTSLGRAKLQQELELLRARRVVLEKTCLLGGKAVDPGEVHDLSLKPFQYGQAIIQGYNIRPGLDNDTHRLCQSLVTPELQYTRALYGKQFPGLAAKMSTVQNTPKHIITAKKNSSMSDATKSVLAPQSRTDSFRDTSNSQSNNVQAADTPTLSKDNI</sequence>
<accession>A0A8T0B238</accession>
<evidence type="ECO:0000256" key="3">
    <source>
        <dbReference type="ARBA" id="ARBA00022679"/>
    </source>
</evidence>
<keyword evidence="12" id="KW-1185">Reference proteome</keyword>
<protein>
    <recommendedName>
        <fullName evidence="13">Galactose-3-O-sulfotransferase 2-like</fullName>
    </recommendedName>
</protein>
<dbReference type="Pfam" id="PF06990">
    <property type="entry name" value="Gal-3-0_sulfotr"/>
    <property type="match status" value="1"/>
</dbReference>
<dbReference type="PANTHER" id="PTHR14647:SF62">
    <property type="entry name" value="GALACTOSE-3-O-SULFOTRANSFERASE 2"/>
    <property type="match status" value="1"/>
</dbReference>
<keyword evidence="7" id="KW-0333">Golgi apparatus</keyword>
<evidence type="ECO:0000256" key="2">
    <source>
        <dbReference type="ARBA" id="ARBA00008124"/>
    </source>
</evidence>
<dbReference type="GO" id="GO:0001733">
    <property type="term" value="F:galactosylceramide sulfotransferase activity"/>
    <property type="evidence" value="ECO:0007669"/>
    <property type="project" value="InterPro"/>
</dbReference>
<feature type="compositionally biased region" description="Polar residues" evidence="10">
    <location>
        <begin position="610"/>
        <end position="656"/>
    </location>
</feature>
<name>A0A8T0B238_SILME</name>
<reference evidence="11" key="1">
    <citation type="submission" date="2020-08" db="EMBL/GenBank/DDBJ databases">
        <title>Chromosome-level assembly of Southern catfish (Silurus meridionalis) provides insights into visual adaptation to the nocturnal and benthic lifestyles.</title>
        <authorList>
            <person name="Zhang Y."/>
            <person name="Wang D."/>
            <person name="Peng Z."/>
        </authorList>
    </citation>
    <scope>NUCLEOTIDE SEQUENCE</scope>
    <source>
        <strain evidence="11">SWU-2019-XX</strain>
        <tissue evidence="11">Muscle</tissue>
    </source>
</reference>
<keyword evidence="5" id="KW-0735">Signal-anchor</keyword>
<evidence type="ECO:0000313" key="12">
    <source>
        <dbReference type="Proteomes" id="UP000606274"/>
    </source>
</evidence>
<gene>
    <name evidence="11" type="ORF">HF521_002679</name>
</gene>
<keyword evidence="9" id="KW-0325">Glycoprotein</keyword>
<evidence type="ECO:0000256" key="7">
    <source>
        <dbReference type="ARBA" id="ARBA00023034"/>
    </source>
</evidence>
<keyword evidence="8" id="KW-0472">Membrane</keyword>
<evidence type="ECO:0000256" key="5">
    <source>
        <dbReference type="ARBA" id="ARBA00022968"/>
    </source>
</evidence>
<dbReference type="GO" id="GO:0000139">
    <property type="term" value="C:Golgi membrane"/>
    <property type="evidence" value="ECO:0007669"/>
    <property type="project" value="UniProtKB-SubCell"/>
</dbReference>
<keyword evidence="3" id="KW-0808">Transferase</keyword>
<evidence type="ECO:0000313" key="11">
    <source>
        <dbReference type="EMBL" id="KAF7699721.1"/>
    </source>
</evidence>
<dbReference type="AlphaFoldDB" id="A0A8T0B238"/>
<evidence type="ECO:0000256" key="8">
    <source>
        <dbReference type="ARBA" id="ARBA00023136"/>
    </source>
</evidence>
<evidence type="ECO:0008006" key="13">
    <source>
        <dbReference type="Google" id="ProtNLM"/>
    </source>
</evidence>
<evidence type="ECO:0000256" key="6">
    <source>
        <dbReference type="ARBA" id="ARBA00022989"/>
    </source>
</evidence>
<dbReference type="Proteomes" id="UP000606274">
    <property type="component" value="Unassembled WGS sequence"/>
</dbReference>
<dbReference type="InterPro" id="IPR009729">
    <property type="entry name" value="Gal-3-0_sulfotransfrase"/>
</dbReference>
<keyword evidence="4" id="KW-0812">Transmembrane</keyword>
<dbReference type="EMBL" id="JABFDY010000012">
    <property type="protein sequence ID" value="KAF7699721.1"/>
    <property type="molecule type" value="Genomic_DNA"/>
</dbReference>
<dbReference type="PANTHER" id="PTHR14647">
    <property type="entry name" value="GALACTOSE-3-O-SULFOTRANSFERASE"/>
    <property type="match status" value="1"/>
</dbReference>
<keyword evidence="6" id="KW-1133">Transmembrane helix</keyword>
<evidence type="ECO:0000256" key="4">
    <source>
        <dbReference type="ARBA" id="ARBA00022692"/>
    </source>
</evidence>
<proteinExistence type="inferred from homology"/>
<feature type="region of interest" description="Disordered" evidence="10">
    <location>
        <begin position="223"/>
        <end position="244"/>
    </location>
</feature>
<comment type="subcellular location">
    <subcellularLocation>
        <location evidence="1">Golgi apparatus membrane</location>
        <topology evidence="1">Single-pass type II membrane protein</topology>
    </subcellularLocation>
</comment>
<evidence type="ECO:0000256" key="10">
    <source>
        <dbReference type="SAM" id="MobiDB-lite"/>
    </source>
</evidence>
<comment type="similarity">
    <text evidence="2">Belongs to the galactose-3-O-sulfotransferase family.</text>
</comment>
<evidence type="ECO:0000256" key="1">
    <source>
        <dbReference type="ARBA" id="ARBA00004323"/>
    </source>
</evidence>
<dbReference type="InterPro" id="IPR027417">
    <property type="entry name" value="P-loop_NTPase"/>
</dbReference>
<dbReference type="Gene3D" id="3.40.50.300">
    <property type="entry name" value="P-loop containing nucleotide triphosphate hydrolases"/>
    <property type="match status" value="1"/>
</dbReference>
<feature type="region of interest" description="Disordered" evidence="10">
    <location>
        <begin position="608"/>
        <end position="656"/>
    </location>
</feature>
<comment type="caution">
    <text evidence="11">The sequence shown here is derived from an EMBL/GenBank/DDBJ whole genome shotgun (WGS) entry which is preliminary data.</text>
</comment>
<dbReference type="GO" id="GO:0009247">
    <property type="term" value="P:glycolipid biosynthetic process"/>
    <property type="evidence" value="ECO:0007669"/>
    <property type="project" value="InterPro"/>
</dbReference>